<gene>
    <name evidence="2" type="ordered locus">HCW_07630</name>
</gene>
<dbReference type="PATRIC" id="fig|182217.3.peg.1618"/>
<protein>
    <recommendedName>
        <fullName evidence="4">Beta-lactamase</fullName>
    </recommendedName>
</protein>
<keyword evidence="1" id="KW-0472">Membrane</keyword>
<dbReference type="PROSITE" id="PS51257">
    <property type="entry name" value="PROKAR_LIPOPROTEIN"/>
    <property type="match status" value="1"/>
</dbReference>
<organism evidence="2 3">
    <name type="scientific">Helicobacter cetorum (strain ATCC BAA-429 / MIT 00-7128)</name>
    <dbReference type="NCBI Taxonomy" id="182217"/>
    <lineage>
        <taxon>Bacteria</taxon>
        <taxon>Pseudomonadati</taxon>
        <taxon>Campylobacterota</taxon>
        <taxon>Epsilonproteobacteria</taxon>
        <taxon>Campylobacterales</taxon>
        <taxon>Helicobacteraceae</taxon>
        <taxon>Helicobacter</taxon>
    </lineage>
</organism>
<feature type="transmembrane region" description="Helical" evidence="1">
    <location>
        <begin position="12"/>
        <end position="33"/>
    </location>
</feature>
<keyword evidence="1" id="KW-0812">Transmembrane</keyword>
<reference evidence="3" key="1">
    <citation type="submission" date="2012-04" db="EMBL/GenBank/DDBJ databases">
        <title>Complete genome sequence of Helicobacter cetorum strain MIT 00-7128.</title>
        <authorList>
            <person name="Kersulyte D."/>
            <person name="Berg D.E."/>
        </authorList>
    </citation>
    <scope>NUCLEOTIDE SEQUENCE [LARGE SCALE GENOMIC DNA]</scope>
    <source>
        <strain evidence="3">MIT 00-7128</strain>
    </source>
</reference>
<keyword evidence="1" id="KW-1133">Transmembrane helix</keyword>
<evidence type="ECO:0008006" key="4">
    <source>
        <dbReference type="Google" id="ProtNLM"/>
    </source>
</evidence>
<evidence type="ECO:0000313" key="3">
    <source>
        <dbReference type="Proteomes" id="UP000005010"/>
    </source>
</evidence>
<evidence type="ECO:0000313" key="2">
    <source>
        <dbReference type="EMBL" id="AFI04784.1"/>
    </source>
</evidence>
<name>I0EPB5_HELC0</name>
<dbReference type="Proteomes" id="UP000005010">
    <property type="component" value="Chromosome"/>
</dbReference>
<dbReference type="RefSeq" id="WP_014661651.1">
    <property type="nucleotide sequence ID" value="NC_017737.1"/>
</dbReference>
<dbReference type="AlphaFoldDB" id="I0EPB5"/>
<accession>I0EPB5</accession>
<evidence type="ECO:0000256" key="1">
    <source>
        <dbReference type="SAM" id="Phobius"/>
    </source>
</evidence>
<keyword evidence="3" id="KW-1185">Reference proteome</keyword>
<dbReference type="HOGENOM" id="CLU_2450529_0_0_7"/>
<dbReference type="Gene3D" id="1.25.40.10">
    <property type="entry name" value="Tetratricopeptide repeat domain"/>
    <property type="match status" value="1"/>
</dbReference>
<proteinExistence type="predicted"/>
<dbReference type="InterPro" id="IPR011990">
    <property type="entry name" value="TPR-like_helical_dom_sf"/>
</dbReference>
<sequence length="97" mass="10886">MTRQERVKRFLKLGAVALSIGFMASGCTSIYIYKAKVAYAKGDCPNTIKNLKMLASNPIALYSFGQLYKKGECVEKDSKQAESYIHKAFEKRTIIPN</sequence>
<dbReference type="SUPFAM" id="SSF81901">
    <property type="entry name" value="HCP-like"/>
    <property type="match status" value="1"/>
</dbReference>
<dbReference type="EMBL" id="CP003479">
    <property type="protein sequence ID" value="AFI04784.1"/>
    <property type="molecule type" value="Genomic_DNA"/>
</dbReference>
<dbReference type="KEGG" id="hce:HCW_07630"/>